<dbReference type="RefSeq" id="WP_183266303.1">
    <property type="nucleotide sequence ID" value="NZ_JACHFJ010000005.1"/>
</dbReference>
<feature type="domain" description="Multidrug export protein EmrA/FarA alpha-helical hairpin" evidence="3">
    <location>
        <begin position="107"/>
        <end position="225"/>
    </location>
</feature>
<name>A0A840VEJ0_9PROT</name>
<reference evidence="5 6" key="1">
    <citation type="submission" date="2020-08" db="EMBL/GenBank/DDBJ databases">
        <title>Genomic Encyclopedia of Type Strains, Phase IV (KMG-IV): sequencing the most valuable type-strain genomes for metagenomic binning, comparative biology and taxonomic classification.</title>
        <authorList>
            <person name="Goeker M."/>
        </authorList>
    </citation>
    <scope>NUCLEOTIDE SEQUENCE [LARGE SCALE GENOMIC DNA]</scope>
    <source>
        <strain evidence="5 6">DSM 27026</strain>
    </source>
</reference>
<sequence>MSQANPLARDQSAPPKPGSDALGRLYQGQMLRPALMLGGVLAVLLSSLLFWLAGGRYVETDDSYVDAAKVSLSTDVSGLVGQVFVHDNQHVRAGQPLFSLDQSNFVIAIAGAKAQLAQAAQDITATKRGYAEALAEITAQQVQIAKDQADLARYAKVLGNGGVTREMYDDARFALQADQAKLTQMQQAAGVELAKLQGNVDIRPEDVPEYQNALAALNNAELAQQHSVVKAPFDGTVTQVEQLQPGMFLPAGTAAFGMVSDSDVFVTAQPKENQLTWVRPGQNVTGTVDTYPGQEWRGVVESISPVSGSEFSILPAQNSSGNWVKVVQRLPVRIHIVSGPDDMPLRAGMSTEISIDTRHHRHLSDLF</sequence>
<evidence type="ECO:0000259" key="4">
    <source>
        <dbReference type="Pfam" id="PF25954"/>
    </source>
</evidence>
<dbReference type="InterPro" id="IPR058792">
    <property type="entry name" value="Beta-barrel_RND_2"/>
</dbReference>
<comment type="subcellular location">
    <subcellularLocation>
        <location evidence="1">Cell envelope</location>
    </subcellularLocation>
</comment>
<accession>A0A840VEJ0</accession>
<evidence type="ECO:0000313" key="6">
    <source>
        <dbReference type="Proteomes" id="UP000553706"/>
    </source>
</evidence>
<evidence type="ECO:0000256" key="2">
    <source>
        <dbReference type="SAM" id="Phobius"/>
    </source>
</evidence>
<organism evidence="5 6">
    <name type="scientific">Acidocella aromatica</name>
    <dbReference type="NCBI Taxonomy" id="1303579"/>
    <lineage>
        <taxon>Bacteria</taxon>
        <taxon>Pseudomonadati</taxon>
        <taxon>Pseudomonadota</taxon>
        <taxon>Alphaproteobacteria</taxon>
        <taxon>Acetobacterales</taxon>
        <taxon>Acidocellaceae</taxon>
        <taxon>Acidocella</taxon>
    </lineage>
</organism>
<dbReference type="Proteomes" id="UP000553706">
    <property type="component" value="Unassembled WGS sequence"/>
</dbReference>
<keyword evidence="2" id="KW-1133">Transmembrane helix</keyword>
<dbReference type="GO" id="GO:0055085">
    <property type="term" value="P:transmembrane transport"/>
    <property type="evidence" value="ECO:0007669"/>
    <property type="project" value="InterPro"/>
</dbReference>
<feature type="domain" description="CusB-like beta-barrel" evidence="4">
    <location>
        <begin position="264"/>
        <end position="306"/>
    </location>
</feature>
<dbReference type="AlphaFoldDB" id="A0A840VEJ0"/>
<dbReference type="SUPFAM" id="SSF111369">
    <property type="entry name" value="HlyD-like secretion proteins"/>
    <property type="match status" value="1"/>
</dbReference>
<evidence type="ECO:0000259" key="3">
    <source>
        <dbReference type="Pfam" id="PF25885"/>
    </source>
</evidence>
<evidence type="ECO:0000313" key="5">
    <source>
        <dbReference type="EMBL" id="MBB5373297.1"/>
    </source>
</evidence>
<dbReference type="PANTHER" id="PTHR30386:SF19">
    <property type="entry name" value="MULTIDRUG EXPORT PROTEIN EMRA-RELATED"/>
    <property type="match status" value="1"/>
</dbReference>
<protein>
    <submittedName>
        <fullName evidence="5">Membrane fusion protein (Multidrug efflux system)</fullName>
    </submittedName>
</protein>
<dbReference type="GO" id="GO:0030313">
    <property type="term" value="C:cell envelope"/>
    <property type="evidence" value="ECO:0007669"/>
    <property type="project" value="UniProtKB-SubCell"/>
</dbReference>
<dbReference type="Gene3D" id="2.40.50.100">
    <property type="match status" value="1"/>
</dbReference>
<dbReference type="Gene3D" id="2.40.30.170">
    <property type="match status" value="1"/>
</dbReference>
<comment type="caution">
    <text evidence="5">The sequence shown here is derived from an EMBL/GenBank/DDBJ whole genome shotgun (WGS) entry which is preliminary data.</text>
</comment>
<proteinExistence type="predicted"/>
<dbReference type="Pfam" id="PF25954">
    <property type="entry name" value="Beta-barrel_RND_2"/>
    <property type="match status" value="1"/>
</dbReference>
<evidence type="ECO:0000256" key="1">
    <source>
        <dbReference type="ARBA" id="ARBA00004196"/>
    </source>
</evidence>
<dbReference type="PANTHER" id="PTHR30386">
    <property type="entry name" value="MEMBRANE FUSION SUBUNIT OF EMRAB-TOLC MULTIDRUG EFFLUX PUMP"/>
    <property type="match status" value="1"/>
</dbReference>
<dbReference type="InterPro" id="IPR050739">
    <property type="entry name" value="MFP"/>
</dbReference>
<keyword evidence="2" id="KW-0812">Transmembrane</keyword>
<keyword evidence="2" id="KW-0472">Membrane</keyword>
<keyword evidence="6" id="KW-1185">Reference proteome</keyword>
<feature type="transmembrane region" description="Helical" evidence="2">
    <location>
        <begin position="34"/>
        <end position="53"/>
    </location>
</feature>
<gene>
    <name evidence="5" type="ORF">HNP71_001556</name>
</gene>
<dbReference type="EMBL" id="JACHFJ010000005">
    <property type="protein sequence ID" value="MBB5373297.1"/>
    <property type="molecule type" value="Genomic_DNA"/>
</dbReference>
<dbReference type="Pfam" id="PF25885">
    <property type="entry name" value="HH_EMRA"/>
    <property type="match status" value="1"/>
</dbReference>
<dbReference type="InterPro" id="IPR058633">
    <property type="entry name" value="EmrA/FarA_HH"/>
</dbReference>